<keyword evidence="2" id="KW-1185">Reference proteome</keyword>
<sequence length="99" mass="10911">MSNPQDLDHDTTTYLTVTLAPSISSSSLPNYLSFNVETPVTLDHLGNVGALKDVYLVGVPKEQWQTWGPDIVQRLQASEGVKVVQVVSAPSRRAKRDEF</sequence>
<organism evidence="1 2">
    <name type="scientific">Neolentinus lepideus HHB14362 ss-1</name>
    <dbReference type="NCBI Taxonomy" id="1314782"/>
    <lineage>
        <taxon>Eukaryota</taxon>
        <taxon>Fungi</taxon>
        <taxon>Dikarya</taxon>
        <taxon>Basidiomycota</taxon>
        <taxon>Agaricomycotina</taxon>
        <taxon>Agaricomycetes</taxon>
        <taxon>Gloeophyllales</taxon>
        <taxon>Gloeophyllaceae</taxon>
        <taxon>Neolentinus</taxon>
    </lineage>
</organism>
<dbReference type="InParanoid" id="A0A165RPG4"/>
<dbReference type="EMBL" id="KV425580">
    <property type="protein sequence ID" value="KZT24102.1"/>
    <property type="molecule type" value="Genomic_DNA"/>
</dbReference>
<dbReference type="OrthoDB" id="2585179at2759"/>
<dbReference type="Proteomes" id="UP000076761">
    <property type="component" value="Unassembled WGS sequence"/>
</dbReference>
<protein>
    <submittedName>
        <fullName evidence="1">Uncharacterized protein</fullName>
    </submittedName>
</protein>
<gene>
    <name evidence="1" type="ORF">NEOLEDRAFT_1135651</name>
</gene>
<proteinExistence type="predicted"/>
<name>A0A165RPG4_9AGAM</name>
<dbReference type="AlphaFoldDB" id="A0A165RPG4"/>
<evidence type="ECO:0000313" key="1">
    <source>
        <dbReference type="EMBL" id="KZT24102.1"/>
    </source>
</evidence>
<reference evidence="1 2" key="1">
    <citation type="journal article" date="2016" name="Mol. Biol. Evol.">
        <title>Comparative Genomics of Early-Diverging Mushroom-Forming Fungi Provides Insights into the Origins of Lignocellulose Decay Capabilities.</title>
        <authorList>
            <person name="Nagy L.G."/>
            <person name="Riley R."/>
            <person name="Tritt A."/>
            <person name="Adam C."/>
            <person name="Daum C."/>
            <person name="Floudas D."/>
            <person name="Sun H."/>
            <person name="Yadav J.S."/>
            <person name="Pangilinan J."/>
            <person name="Larsson K.H."/>
            <person name="Matsuura K."/>
            <person name="Barry K."/>
            <person name="Labutti K."/>
            <person name="Kuo R."/>
            <person name="Ohm R.A."/>
            <person name="Bhattacharya S.S."/>
            <person name="Shirouzu T."/>
            <person name="Yoshinaga Y."/>
            <person name="Martin F.M."/>
            <person name="Grigoriev I.V."/>
            <person name="Hibbett D.S."/>
        </authorList>
    </citation>
    <scope>NUCLEOTIDE SEQUENCE [LARGE SCALE GENOMIC DNA]</scope>
    <source>
        <strain evidence="1 2">HHB14362 ss-1</strain>
    </source>
</reference>
<evidence type="ECO:0000313" key="2">
    <source>
        <dbReference type="Proteomes" id="UP000076761"/>
    </source>
</evidence>
<accession>A0A165RPG4</accession>